<feature type="domain" description="Follistatin-like" evidence="1">
    <location>
        <begin position="47"/>
        <end position="69"/>
    </location>
</feature>
<evidence type="ECO:0000313" key="3">
    <source>
        <dbReference type="Proteomes" id="UP001432027"/>
    </source>
</evidence>
<evidence type="ECO:0000259" key="1">
    <source>
        <dbReference type="SMART" id="SM00274"/>
    </source>
</evidence>
<dbReference type="InterPro" id="IPR003645">
    <property type="entry name" value="Fol_N"/>
</dbReference>
<protein>
    <recommendedName>
        <fullName evidence="1">Follistatin-like domain-containing protein</fullName>
    </recommendedName>
</protein>
<evidence type="ECO:0000313" key="2">
    <source>
        <dbReference type="EMBL" id="GMS91326.1"/>
    </source>
</evidence>
<dbReference type="SMART" id="SM00274">
    <property type="entry name" value="FOLN"/>
    <property type="match status" value="3"/>
</dbReference>
<dbReference type="EMBL" id="BTSX01000003">
    <property type="protein sequence ID" value="GMS91326.1"/>
    <property type="molecule type" value="Genomic_DNA"/>
</dbReference>
<accession>A0AAV5TFW5</accession>
<comment type="caution">
    <text evidence="2">The sequence shown here is derived from an EMBL/GenBank/DDBJ whole genome shotgun (WGS) entry which is preliminary data.</text>
</comment>
<proteinExistence type="predicted"/>
<gene>
    <name evidence="2" type="ORF">PENTCL1PPCAC_13501</name>
</gene>
<dbReference type="AlphaFoldDB" id="A0AAV5TFW5"/>
<feature type="non-terminal residue" evidence="2">
    <location>
        <position position="96"/>
    </location>
</feature>
<keyword evidence="3" id="KW-1185">Reference proteome</keyword>
<feature type="domain" description="Follistatin-like" evidence="1">
    <location>
        <begin position="77"/>
        <end position="96"/>
    </location>
</feature>
<feature type="domain" description="Follistatin-like" evidence="1">
    <location>
        <begin position="7"/>
        <end position="30"/>
    </location>
</feature>
<reference evidence="2" key="1">
    <citation type="submission" date="2023-10" db="EMBL/GenBank/DDBJ databases">
        <title>Genome assembly of Pristionchus species.</title>
        <authorList>
            <person name="Yoshida K."/>
            <person name="Sommer R.J."/>
        </authorList>
    </citation>
    <scope>NUCLEOTIDE SEQUENCE</scope>
    <source>
        <strain evidence="2">RS0144</strain>
    </source>
</reference>
<sequence>AESLPNPCLTVKCTAGKVCETTRDGTAQCVELTVAPALERTPVTLNACAATSCPAGAECVEEQGVGRCSMPLIPLITCENTDCKSGMVCEMKNGQP</sequence>
<organism evidence="2 3">
    <name type="scientific">Pristionchus entomophagus</name>
    <dbReference type="NCBI Taxonomy" id="358040"/>
    <lineage>
        <taxon>Eukaryota</taxon>
        <taxon>Metazoa</taxon>
        <taxon>Ecdysozoa</taxon>
        <taxon>Nematoda</taxon>
        <taxon>Chromadorea</taxon>
        <taxon>Rhabditida</taxon>
        <taxon>Rhabditina</taxon>
        <taxon>Diplogasteromorpha</taxon>
        <taxon>Diplogasteroidea</taxon>
        <taxon>Neodiplogasteridae</taxon>
        <taxon>Pristionchus</taxon>
    </lineage>
</organism>
<feature type="non-terminal residue" evidence="2">
    <location>
        <position position="1"/>
    </location>
</feature>
<name>A0AAV5TFW5_9BILA</name>
<dbReference type="Proteomes" id="UP001432027">
    <property type="component" value="Unassembled WGS sequence"/>
</dbReference>